<dbReference type="OrthoDB" id="8905713at2"/>
<accession>A0A5B8XYU9</accession>
<organism evidence="3 4">
    <name type="scientific">Microvenator marinus</name>
    <dbReference type="NCBI Taxonomy" id="2600177"/>
    <lineage>
        <taxon>Bacteria</taxon>
        <taxon>Deltaproteobacteria</taxon>
        <taxon>Bradymonadales</taxon>
        <taxon>Microvenatoraceae</taxon>
        <taxon>Microvenator</taxon>
    </lineage>
</organism>
<dbReference type="Pfam" id="PF01847">
    <property type="entry name" value="VHL"/>
    <property type="match status" value="1"/>
</dbReference>
<dbReference type="EMBL" id="CP042467">
    <property type="protein sequence ID" value="QED29153.1"/>
    <property type="molecule type" value="Genomic_DNA"/>
</dbReference>
<gene>
    <name evidence="3" type="ORF">FRD01_18280</name>
</gene>
<dbReference type="RefSeq" id="WP_146962270.1">
    <property type="nucleotide sequence ID" value="NZ_CP042467.1"/>
</dbReference>
<feature type="region of interest" description="Disordered" evidence="1">
    <location>
        <begin position="41"/>
        <end position="73"/>
    </location>
</feature>
<dbReference type="Proteomes" id="UP000321595">
    <property type="component" value="Chromosome"/>
</dbReference>
<evidence type="ECO:0000256" key="1">
    <source>
        <dbReference type="SAM" id="MobiDB-lite"/>
    </source>
</evidence>
<evidence type="ECO:0000259" key="2">
    <source>
        <dbReference type="Pfam" id="PF01847"/>
    </source>
</evidence>
<dbReference type="InterPro" id="IPR036208">
    <property type="entry name" value="VHL_sf"/>
</dbReference>
<protein>
    <recommendedName>
        <fullName evidence="2">von Hippel-Lindau disease tumour suppressor beta domain-containing protein</fullName>
    </recommendedName>
</protein>
<evidence type="ECO:0000313" key="4">
    <source>
        <dbReference type="Proteomes" id="UP000321595"/>
    </source>
</evidence>
<dbReference type="PROSITE" id="PS51257">
    <property type="entry name" value="PROKAR_LIPOPROTEIN"/>
    <property type="match status" value="1"/>
</dbReference>
<name>A0A5B8XYU9_9DELT</name>
<dbReference type="InterPro" id="IPR037140">
    <property type="entry name" value="VHL_beta_dom_sf"/>
</dbReference>
<evidence type="ECO:0000313" key="3">
    <source>
        <dbReference type="EMBL" id="QED29153.1"/>
    </source>
</evidence>
<reference evidence="3 4" key="1">
    <citation type="submission" date="2019-08" db="EMBL/GenBank/DDBJ databases">
        <authorList>
            <person name="Liang Q."/>
        </authorList>
    </citation>
    <scope>NUCLEOTIDE SEQUENCE [LARGE SCALE GENOMIC DNA]</scope>
    <source>
        <strain evidence="3 4">V1718</strain>
    </source>
</reference>
<proteinExistence type="predicted"/>
<sequence>MDFRIQFFILSAILLVGCVDPEARPYEEYVEDYERLQNGETLNNQSTNNQSNGSTNQNTSNQTNNASNNTYPCSPDGGASIDITIRNATEYPADLFWVSFDCEELQYGTLFPDQVRSQQTFVGHVWILKIINTTLAWGVVEEGTTELVLGEE</sequence>
<dbReference type="AlphaFoldDB" id="A0A5B8XYU9"/>
<dbReference type="InterPro" id="IPR024053">
    <property type="entry name" value="VHL_beta_dom"/>
</dbReference>
<dbReference type="KEGG" id="bbae:FRD01_18280"/>
<feature type="compositionally biased region" description="Low complexity" evidence="1">
    <location>
        <begin position="43"/>
        <end position="70"/>
    </location>
</feature>
<feature type="domain" description="von Hippel-Lindau disease tumour suppressor beta" evidence="2">
    <location>
        <begin position="81"/>
        <end position="129"/>
    </location>
</feature>
<keyword evidence="4" id="KW-1185">Reference proteome</keyword>
<dbReference type="Gene3D" id="2.60.40.780">
    <property type="entry name" value="von Hippel-Lindau disease tumour suppressor, beta domain"/>
    <property type="match status" value="1"/>
</dbReference>
<dbReference type="SUPFAM" id="SSF49468">
    <property type="entry name" value="VHL"/>
    <property type="match status" value="1"/>
</dbReference>